<evidence type="ECO:0000313" key="17">
    <source>
        <dbReference type="WBParaSite" id="nRc.2.0.1.t17918-RA"/>
    </source>
</evidence>
<evidence type="ECO:0000256" key="6">
    <source>
        <dbReference type="ARBA" id="ARBA00022989"/>
    </source>
</evidence>
<feature type="region of interest" description="Disordered" evidence="14">
    <location>
        <begin position="337"/>
        <end position="452"/>
    </location>
</feature>
<feature type="compositionally biased region" description="Basic and acidic residues" evidence="14">
    <location>
        <begin position="404"/>
        <end position="415"/>
    </location>
</feature>
<keyword evidence="9 15" id="KW-0472">Membrane</keyword>
<keyword evidence="8 13" id="KW-0406">Ion transport</keyword>
<dbReference type="InterPro" id="IPR020903">
    <property type="entry name" value="ENaC_CS"/>
</dbReference>
<keyword evidence="16" id="KW-1185">Reference proteome</keyword>
<evidence type="ECO:0000256" key="3">
    <source>
        <dbReference type="ARBA" id="ARBA00022448"/>
    </source>
</evidence>
<dbReference type="Proteomes" id="UP000887565">
    <property type="component" value="Unplaced"/>
</dbReference>
<dbReference type="PANTHER" id="PTHR11690:SF248">
    <property type="entry name" value="PICKPOCKET 17, ISOFORM A"/>
    <property type="match status" value="1"/>
</dbReference>
<reference evidence="17" key="1">
    <citation type="submission" date="2022-11" db="UniProtKB">
        <authorList>
            <consortium name="WormBaseParasite"/>
        </authorList>
    </citation>
    <scope>IDENTIFICATION</scope>
</reference>
<dbReference type="AlphaFoldDB" id="A0A915IV29"/>
<keyword evidence="11 13" id="KW-0739">Sodium transport</keyword>
<dbReference type="Pfam" id="PF00858">
    <property type="entry name" value="ASC"/>
    <property type="match status" value="1"/>
</dbReference>
<dbReference type="InterPro" id="IPR001873">
    <property type="entry name" value="ENaC"/>
</dbReference>
<evidence type="ECO:0000256" key="4">
    <source>
        <dbReference type="ARBA" id="ARBA00022461"/>
    </source>
</evidence>
<dbReference type="PROSITE" id="PS01206">
    <property type="entry name" value="ASC"/>
    <property type="match status" value="1"/>
</dbReference>
<evidence type="ECO:0000256" key="7">
    <source>
        <dbReference type="ARBA" id="ARBA00023053"/>
    </source>
</evidence>
<evidence type="ECO:0000256" key="1">
    <source>
        <dbReference type="ARBA" id="ARBA00004141"/>
    </source>
</evidence>
<dbReference type="GO" id="GO:0015280">
    <property type="term" value="F:ligand-gated sodium channel activity"/>
    <property type="evidence" value="ECO:0007669"/>
    <property type="project" value="TreeGrafter"/>
</dbReference>
<evidence type="ECO:0000256" key="15">
    <source>
        <dbReference type="SAM" id="Phobius"/>
    </source>
</evidence>
<protein>
    <submittedName>
        <fullName evidence="17">Uncharacterized protein</fullName>
    </submittedName>
</protein>
<evidence type="ECO:0000256" key="9">
    <source>
        <dbReference type="ARBA" id="ARBA00023136"/>
    </source>
</evidence>
<evidence type="ECO:0000256" key="2">
    <source>
        <dbReference type="ARBA" id="ARBA00007193"/>
    </source>
</evidence>
<dbReference type="Gene3D" id="1.10.287.770">
    <property type="entry name" value="YojJ-like"/>
    <property type="match status" value="1"/>
</dbReference>
<comment type="subcellular location">
    <subcellularLocation>
        <location evidence="1">Membrane</location>
        <topology evidence="1">Multi-pass membrane protein</topology>
    </subcellularLocation>
</comment>
<evidence type="ECO:0000256" key="13">
    <source>
        <dbReference type="RuleBase" id="RU000679"/>
    </source>
</evidence>
<feature type="compositionally biased region" description="Basic residues" evidence="14">
    <location>
        <begin position="428"/>
        <end position="441"/>
    </location>
</feature>
<keyword evidence="5 13" id="KW-0812">Transmembrane</keyword>
<feature type="compositionally biased region" description="Basic and acidic residues" evidence="14">
    <location>
        <begin position="355"/>
        <end position="378"/>
    </location>
</feature>
<feature type="compositionally biased region" description="Basic and acidic residues" evidence="14">
    <location>
        <begin position="442"/>
        <end position="452"/>
    </location>
</feature>
<evidence type="ECO:0000256" key="11">
    <source>
        <dbReference type="ARBA" id="ARBA00023201"/>
    </source>
</evidence>
<dbReference type="GO" id="GO:0005886">
    <property type="term" value="C:plasma membrane"/>
    <property type="evidence" value="ECO:0007669"/>
    <property type="project" value="TreeGrafter"/>
</dbReference>
<name>A0A915IV29_ROMCU</name>
<keyword evidence="4 13" id="KW-0894">Sodium channel</keyword>
<evidence type="ECO:0000256" key="5">
    <source>
        <dbReference type="ARBA" id="ARBA00022692"/>
    </source>
</evidence>
<dbReference type="WBParaSite" id="nRc.2.0.1.t17918-RA">
    <property type="protein sequence ID" value="nRc.2.0.1.t17918-RA"/>
    <property type="gene ID" value="nRc.2.0.1.g17918"/>
</dbReference>
<evidence type="ECO:0000256" key="14">
    <source>
        <dbReference type="SAM" id="MobiDB-lite"/>
    </source>
</evidence>
<comment type="similarity">
    <text evidence="2 13">Belongs to the amiloride-sensitive sodium channel (TC 1.A.6) family.</text>
</comment>
<dbReference type="Gene3D" id="1.10.287.820">
    <property type="entry name" value="Acid-sensing ion channel domain"/>
    <property type="match status" value="1"/>
</dbReference>
<keyword evidence="6 15" id="KW-1133">Transmembrane helix</keyword>
<accession>A0A915IV29</accession>
<organism evidence="16 17">
    <name type="scientific">Romanomermis culicivorax</name>
    <name type="common">Nematode worm</name>
    <dbReference type="NCBI Taxonomy" id="13658"/>
    <lineage>
        <taxon>Eukaryota</taxon>
        <taxon>Metazoa</taxon>
        <taxon>Ecdysozoa</taxon>
        <taxon>Nematoda</taxon>
        <taxon>Enoplea</taxon>
        <taxon>Dorylaimia</taxon>
        <taxon>Mermithida</taxon>
        <taxon>Mermithoidea</taxon>
        <taxon>Mermithidae</taxon>
        <taxon>Romanomermis</taxon>
    </lineage>
</organism>
<keyword evidence="3 13" id="KW-0813">Transport</keyword>
<keyword evidence="10" id="KW-0325">Glycoprotein</keyword>
<feature type="transmembrane region" description="Helical" evidence="15">
    <location>
        <begin position="236"/>
        <end position="262"/>
    </location>
</feature>
<sequence>MANLVTHCDVPDATDVGTIRSQAEDSMIFAAANLDVETRRKIGSQPKEFIRFCSFNQRDCFPSLEWPSKQCVVDGRTDSYIYAGYNYTTEGCFRSCFQSLIIKECQCADPKFPAPRGIQHCRFNVSSERICVNKVNEILGGVHGDFAEKQCPDCIQSCKQKVFDVTFSTAKWPHPASMGAYYKLCEGQVSKDDCKQYLVDNALALEIYYEQLNYERLRESAAYPMANLLADLGGQLGLWLGFSVITICEFIFLFLNMCRLYVKVRRERRHMRMLMSLSDKSNCGSLAADGKFNNSTVTMTLNMSRVDIPSDVLSSIGAPRNSLRDARGRRYTLRVVSTSVENCDQNPDDSDSNPEVDRRRRERPPTKDDEDGAWRDRAQSQPRNSGHGAGHSLRPAASVSFSDQVKKDVNNDDRGSSSSSSMDSQATAKHRTLNTAARKHLAVKDHRASVPY</sequence>
<proteinExistence type="inferred from homology"/>
<dbReference type="PANTHER" id="PTHR11690">
    <property type="entry name" value="AMILORIDE-SENSITIVE SODIUM CHANNEL-RELATED"/>
    <property type="match status" value="1"/>
</dbReference>
<evidence type="ECO:0000256" key="10">
    <source>
        <dbReference type="ARBA" id="ARBA00023180"/>
    </source>
</evidence>
<dbReference type="FunFam" id="1.10.287.770:FF:000001">
    <property type="entry name" value="Acid-sensing ion channel subunit 1"/>
    <property type="match status" value="1"/>
</dbReference>
<evidence type="ECO:0000256" key="12">
    <source>
        <dbReference type="ARBA" id="ARBA00023303"/>
    </source>
</evidence>
<keyword evidence="12 13" id="KW-0407">Ion channel</keyword>
<keyword evidence="7" id="KW-0915">Sodium</keyword>
<evidence type="ECO:0000256" key="8">
    <source>
        <dbReference type="ARBA" id="ARBA00023065"/>
    </source>
</evidence>
<evidence type="ECO:0000313" key="16">
    <source>
        <dbReference type="Proteomes" id="UP000887565"/>
    </source>
</evidence>